<dbReference type="InterPro" id="IPR017896">
    <property type="entry name" value="4Fe4S_Fe-S-bd"/>
</dbReference>
<proteinExistence type="predicted"/>
<comment type="caution">
    <text evidence="2">The sequence shown here is derived from an EMBL/GenBank/DDBJ whole genome shotgun (WGS) entry which is preliminary data.</text>
</comment>
<dbReference type="SUPFAM" id="SSF54862">
    <property type="entry name" value="4Fe-4S ferredoxins"/>
    <property type="match status" value="1"/>
</dbReference>
<feature type="domain" description="4Fe-4S ferredoxin-type" evidence="1">
    <location>
        <begin position="56"/>
        <end position="85"/>
    </location>
</feature>
<protein>
    <recommendedName>
        <fullName evidence="1">4Fe-4S ferredoxin-type domain-containing protein</fullName>
    </recommendedName>
</protein>
<organism evidence="2">
    <name type="scientific">marine sediment metagenome</name>
    <dbReference type="NCBI Taxonomy" id="412755"/>
    <lineage>
        <taxon>unclassified sequences</taxon>
        <taxon>metagenomes</taxon>
        <taxon>ecological metagenomes</taxon>
    </lineage>
</organism>
<dbReference type="PROSITE" id="PS51379">
    <property type="entry name" value="4FE4S_FER_2"/>
    <property type="match status" value="2"/>
</dbReference>
<gene>
    <name evidence="2" type="ORF">LCGC14_2488810</name>
</gene>
<evidence type="ECO:0000313" key="2">
    <source>
        <dbReference type="EMBL" id="KKL17114.1"/>
    </source>
</evidence>
<feature type="domain" description="4Fe-4S ferredoxin-type" evidence="1">
    <location>
        <begin position="27"/>
        <end position="55"/>
    </location>
</feature>
<dbReference type="EMBL" id="LAZR01039393">
    <property type="protein sequence ID" value="KKL17114.1"/>
    <property type="molecule type" value="Genomic_DNA"/>
</dbReference>
<evidence type="ECO:0000259" key="1">
    <source>
        <dbReference type="PROSITE" id="PS51379"/>
    </source>
</evidence>
<accession>A0A0F9B5F8</accession>
<reference evidence="2" key="1">
    <citation type="journal article" date="2015" name="Nature">
        <title>Complex archaea that bridge the gap between prokaryotes and eukaryotes.</title>
        <authorList>
            <person name="Spang A."/>
            <person name="Saw J.H."/>
            <person name="Jorgensen S.L."/>
            <person name="Zaremba-Niedzwiedzka K."/>
            <person name="Martijn J."/>
            <person name="Lind A.E."/>
            <person name="van Eijk R."/>
            <person name="Schleper C."/>
            <person name="Guy L."/>
            <person name="Ettema T.J."/>
        </authorList>
    </citation>
    <scope>NUCLEOTIDE SEQUENCE</scope>
</reference>
<name>A0A0F9B5F8_9ZZZZ</name>
<dbReference type="Pfam" id="PF13237">
    <property type="entry name" value="Fer4_10"/>
    <property type="match status" value="1"/>
</dbReference>
<dbReference type="AlphaFoldDB" id="A0A0F9B5F8"/>
<dbReference type="Gene3D" id="3.30.70.20">
    <property type="match status" value="1"/>
</dbReference>
<sequence length="113" mass="12231">MCCGCCCEVLTNSKRLLAPARLLATNFIAVVDEDICSGCGTCESRCNMEAVHVGDYIAEVDLERCIGCGVCVPTCTTEAMSLQKKENNIIPPKNSFATYEAIMEKKVELAKAE</sequence>